<dbReference type="InterPro" id="IPR004588">
    <property type="entry name" value="IspG_bac-typ"/>
</dbReference>
<dbReference type="NCBIfam" id="TIGR00612">
    <property type="entry name" value="ispG_gcpE"/>
    <property type="match status" value="1"/>
</dbReference>
<keyword evidence="1 7" id="KW-0004">4Fe-4S</keyword>
<name>A0A1X7PZG4_9HYPH</name>
<evidence type="ECO:0000259" key="8">
    <source>
        <dbReference type="Pfam" id="PF04551"/>
    </source>
</evidence>
<dbReference type="FunFam" id="3.30.413.10:FF:000012">
    <property type="entry name" value="4-hydroxy-3-methylbut-2-en-1-yl diphosphate synthase (flavodoxin)"/>
    <property type="match status" value="1"/>
</dbReference>
<dbReference type="InterPro" id="IPR016425">
    <property type="entry name" value="IspG_bac"/>
</dbReference>
<dbReference type="Gene3D" id="3.20.20.20">
    <property type="entry name" value="Dihydropteroate synthase-like"/>
    <property type="match status" value="1"/>
</dbReference>
<evidence type="ECO:0000313" key="10">
    <source>
        <dbReference type="EMBL" id="SMH57609.1"/>
    </source>
</evidence>
<dbReference type="GO" id="GO:0051539">
    <property type="term" value="F:4 iron, 4 sulfur cluster binding"/>
    <property type="evidence" value="ECO:0007669"/>
    <property type="project" value="UniProtKB-UniRule"/>
</dbReference>
<sequence>MTIAAPIPAAGQAGPAPRRATVGVDVGGVTVGGGAAVVVQSMTNTDTADVDATVAQVAALHRAGSELVRITVDRDESAAAVPRIRERLERVGVFVPLIGDFHYIGHKLLADHPACAEALAKYRINPGNVGFKEKKDRQFGAIIETAIRYDKPVRIGVNWGSLDQELLTRLMDDNQANGFPMTADAVTREAIIQSALFSAELAEEIGLPRSKIILSAKVSRVQDLIAVYRDLAERSNHALHLGLTEAGMGTKGIVASSAAMGILLQQGIGDTIRISLTPEPGGDRTREVQVAQELLQTMGFRQFVPIVAACPGCGRTTSTVFQELAEKIQADLRKNMPVWKTKYPGVEELKVAVMGCIVNGPGESKHADIGISLPGTGETPAAPIYIDGKKAATLRGANIAAEFEAMVASYIEQRFGQARSEAAERIGA</sequence>
<evidence type="ECO:0000256" key="4">
    <source>
        <dbReference type="ARBA" id="ARBA00023004"/>
    </source>
</evidence>
<protein>
    <recommendedName>
        <fullName evidence="7">4-hydroxy-3-methylbut-2-en-1-yl diphosphate synthase (flavodoxin)</fullName>
        <ecNumber evidence="7">1.17.7.3</ecNumber>
    </recommendedName>
    <alternativeName>
        <fullName evidence="7">1-hydroxy-2-methyl-2-(E)-butenyl 4-diphosphate synthase</fullName>
    </alternativeName>
</protein>
<keyword evidence="5 7" id="KW-0411">Iron-sulfur</keyword>
<dbReference type="Proteomes" id="UP000193083">
    <property type="component" value="Unassembled WGS sequence"/>
</dbReference>
<dbReference type="UniPathway" id="UPA00056">
    <property type="reaction ID" value="UER00096"/>
</dbReference>
<evidence type="ECO:0000256" key="7">
    <source>
        <dbReference type="HAMAP-Rule" id="MF_00159"/>
    </source>
</evidence>
<keyword evidence="11" id="KW-1185">Reference proteome</keyword>
<dbReference type="PANTHER" id="PTHR30454">
    <property type="entry name" value="4-HYDROXY-3-METHYLBUT-2-EN-1-YL DIPHOSPHATE SYNTHASE"/>
    <property type="match status" value="1"/>
</dbReference>
<keyword evidence="6 7" id="KW-0414">Isoprene biosynthesis</keyword>
<evidence type="ECO:0000259" key="9">
    <source>
        <dbReference type="Pfam" id="PF26540"/>
    </source>
</evidence>
<dbReference type="EC" id="1.17.7.3" evidence="7"/>
<evidence type="ECO:0000256" key="6">
    <source>
        <dbReference type="ARBA" id="ARBA00023229"/>
    </source>
</evidence>
<comment type="pathway">
    <text evidence="7">Isoprenoid biosynthesis; isopentenyl diphosphate biosynthesis via DXP pathway; isopentenyl diphosphate from 1-deoxy-D-xylulose 5-phosphate: step 5/6.</text>
</comment>
<dbReference type="GO" id="GO:0019288">
    <property type="term" value="P:isopentenyl diphosphate biosynthetic process, methylerythritol 4-phosphate pathway"/>
    <property type="evidence" value="ECO:0007669"/>
    <property type="project" value="UniProtKB-UniRule"/>
</dbReference>
<dbReference type="GO" id="GO:0046429">
    <property type="term" value="F:4-hydroxy-3-methylbut-2-en-1-yl diphosphate synthase activity (ferredoxin)"/>
    <property type="evidence" value="ECO:0007669"/>
    <property type="project" value="UniProtKB-UniRule"/>
</dbReference>
<dbReference type="InterPro" id="IPR011005">
    <property type="entry name" value="Dihydropteroate_synth-like_sf"/>
</dbReference>
<feature type="binding site" evidence="7">
    <location>
        <position position="313"/>
    </location>
    <ligand>
        <name>[4Fe-4S] cluster</name>
        <dbReference type="ChEBI" id="CHEBI:49883"/>
    </ligand>
</feature>
<dbReference type="EMBL" id="FXBL01000004">
    <property type="protein sequence ID" value="SMH57609.1"/>
    <property type="molecule type" value="Genomic_DNA"/>
</dbReference>
<evidence type="ECO:0000256" key="1">
    <source>
        <dbReference type="ARBA" id="ARBA00022485"/>
    </source>
</evidence>
<dbReference type="PANTHER" id="PTHR30454:SF0">
    <property type="entry name" value="4-HYDROXY-3-METHYLBUT-2-EN-1-YL DIPHOSPHATE SYNTHASE (FERREDOXIN), CHLOROPLASTIC"/>
    <property type="match status" value="1"/>
</dbReference>
<dbReference type="PIRSF" id="PIRSF004640">
    <property type="entry name" value="IspG"/>
    <property type="match status" value="1"/>
</dbReference>
<reference evidence="10 11" key="1">
    <citation type="submission" date="2017-04" db="EMBL/GenBank/DDBJ databases">
        <authorList>
            <person name="Afonso C.L."/>
            <person name="Miller P.J."/>
            <person name="Scott M.A."/>
            <person name="Spackman E."/>
            <person name="Goraichik I."/>
            <person name="Dimitrov K.M."/>
            <person name="Suarez D.L."/>
            <person name="Swayne D.E."/>
        </authorList>
    </citation>
    <scope>NUCLEOTIDE SEQUENCE [LARGE SCALE GENOMIC DNA]</scope>
    <source>
        <strain evidence="10 11">B5P</strain>
    </source>
</reference>
<evidence type="ECO:0000256" key="3">
    <source>
        <dbReference type="ARBA" id="ARBA00023002"/>
    </source>
</evidence>
<dbReference type="Pfam" id="PF04551">
    <property type="entry name" value="GcpE"/>
    <property type="match status" value="1"/>
</dbReference>
<organism evidence="10 11">
    <name type="scientific">Mesorhizobium australicum</name>
    <dbReference type="NCBI Taxonomy" id="536018"/>
    <lineage>
        <taxon>Bacteria</taxon>
        <taxon>Pseudomonadati</taxon>
        <taxon>Pseudomonadota</taxon>
        <taxon>Alphaproteobacteria</taxon>
        <taxon>Hyphomicrobiales</taxon>
        <taxon>Phyllobacteriaceae</taxon>
        <taxon>Mesorhizobium</taxon>
    </lineage>
</organism>
<keyword evidence="2 7" id="KW-0479">Metal-binding</keyword>
<comment type="catalytic activity">
    <reaction evidence="7">
        <text>(2E)-4-hydroxy-3-methylbut-2-enyl diphosphate + oxidized [flavodoxin] + H2O + 2 H(+) = 2-C-methyl-D-erythritol 2,4-cyclic diphosphate + reduced [flavodoxin]</text>
        <dbReference type="Rhea" id="RHEA:43604"/>
        <dbReference type="Rhea" id="RHEA-COMP:10622"/>
        <dbReference type="Rhea" id="RHEA-COMP:10623"/>
        <dbReference type="ChEBI" id="CHEBI:15377"/>
        <dbReference type="ChEBI" id="CHEBI:15378"/>
        <dbReference type="ChEBI" id="CHEBI:57618"/>
        <dbReference type="ChEBI" id="CHEBI:58210"/>
        <dbReference type="ChEBI" id="CHEBI:58483"/>
        <dbReference type="ChEBI" id="CHEBI:128753"/>
        <dbReference type="EC" id="1.17.7.3"/>
    </reaction>
</comment>
<feature type="binding site" evidence="7">
    <location>
        <position position="356"/>
    </location>
    <ligand>
        <name>[4Fe-4S] cluster</name>
        <dbReference type="ChEBI" id="CHEBI:49883"/>
    </ligand>
</feature>
<comment type="similarity">
    <text evidence="7">Belongs to the IspG family.</text>
</comment>
<keyword evidence="3 7" id="KW-0560">Oxidoreductase</keyword>
<dbReference type="RefSeq" id="WP_085467389.1">
    <property type="nucleotide sequence ID" value="NZ_FXBL01000004.1"/>
</dbReference>
<dbReference type="GO" id="GO:0005506">
    <property type="term" value="F:iron ion binding"/>
    <property type="evidence" value="ECO:0007669"/>
    <property type="project" value="InterPro"/>
</dbReference>
<dbReference type="AlphaFoldDB" id="A0A1X7PZG4"/>
<dbReference type="Pfam" id="PF26540">
    <property type="entry name" value="GcpE_C"/>
    <property type="match status" value="1"/>
</dbReference>
<dbReference type="OrthoDB" id="9803214at2"/>
<evidence type="ECO:0000256" key="5">
    <source>
        <dbReference type="ARBA" id="ARBA00023014"/>
    </source>
</evidence>
<gene>
    <name evidence="7" type="primary">ispG</name>
    <name evidence="10" type="ORF">SAMN02982922_5840</name>
</gene>
<dbReference type="InterPro" id="IPR058578">
    <property type="entry name" value="IspG_TIM"/>
</dbReference>
<feature type="domain" description="IspG TIM-barrel" evidence="8">
    <location>
        <begin position="22"/>
        <end position="292"/>
    </location>
</feature>
<dbReference type="InterPro" id="IPR058579">
    <property type="entry name" value="IspG_C"/>
</dbReference>
<evidence type="ECO:0000313" key="11">
    <source>
        <dbReference type="Proteomes" id="UP000193083"/>
    </source>
</evidence>
<feature type="binding site" evidence="7">
    <location>
        <position position="310"/>
    </location>
    <ligand>
        <name>[4Fe-4S] cluster</name>
        <dbReference type="ChEBI" id="CHEBI:49883"/>
    </ligand>
</feature>
<dbReference type="Gene3D" id="3.30.413.10">
    <property type="entry name" value="Sulfite Reductase Hemoprotein, domain 1"/>
    <property type="match status" value="1"/>
</dbReference>
<dbReference type="NCBIfam" id="NF001540">
    <property type="entry name" value="PRK00366.1"/>
    <property type="match status" value="1"/>
</dbReference>
<evidence type="ECO:0000256" key="2">
    <source>
        <dbReference type="ARBA" id="ARBA00022723"/>
    </source>
</evidence>
<dbReference type="GO" id="GO:0141197">
    <property type="term" value="F:4-hydroxy-3-methylbut-2-enyl-diphosphate synthase activity (flavodoxin)"/>
    <property type="evidence" value="ECO:0007669"/>
    <property type="project" value="UniProtKB-EC"/>
</dbReference>
<comment type="cofactor">
    <cofactor evidence="7">
        <name>[4Fe-4S] cluster</name>
        <dbReference type="ChEBI" id="CHEBI:49883"/>
    </cofactor>
    <text evidence="7">Binds 1 [4Fe-4S] cluster.</text>
</comment>
<comment type="function">
    <text evidence="7">Converts 2C-methyl-D-erythritol 2,4-cyclodiphosphate (ME-2,4cPP) into 1-hydroxy-2-methyl-2-(E)-butenyl 4-diphosphate.</text>
</comment>
<keyword evidence="4 7" id="KW-0408">Iron</keyword>
<dbReference type="InterPro" id="IPR045854">
    <property type="entry name" value="NO2/SO3_Rdtase_4Fe4S_sf"/>
</dbReference>
<accession>A0A1X7PZG4</accession>
<dbReference type="GO" id="GO:0016114">
    <property type="term" value="P:terpenoid biosynthetic process"/>
    <property type="evidence" value="ECO:0007669"/>
    <property type="project" value="InterPro"/>
</dbReference>
<dbReference type="SUPFAM" id="SSF56014">
    <property type="entry name" value="Nitrite and sulphite reductase 4Fe-4S domain-like"/>
    <property type="match status" value="1"/>
</dbReference>
<feature type="domain" description="IspG C-terminal" evidence="9">
    <location>
        <begin position="307"/>
        <end position="407"/>
    </location>
</feature>
<feature type="binding site" evidence="7">
    <location>
        <position position="363"/>
    </location>
    <ligand>
        <name>[4Fe-4S] cluster</name>
        <dbReference type="ChEBI" id="CHEBI:49883"/>
    </ligand>
</feature>
<proteinExistence type="inferred from homology"/>
<dbReference type="HAMAP" id="MF_00159">
    <property type="entry name" value="IspG"/>
    <property type="match status" value="1"/>
</dbReference>